<protein>
    <submittedName>
        <fullName evidence="2">F-box domain</fullName>
    </submittedName>
</protein>
<dbReference type="InterPro" id="IPR006566">
    <property type="entry name" value="FBD"/>
</dbReference>
<gene>
    <name evidence="2" type="ORF">ISN45_Aa05g005020</name>
</gene>
<evidence type="ECO:0000259" key="1">
    <source>
        <dbReference type="PROSITE" id="PS50181"/>
    </source>
</evidence>
<dbReference type="Pfam" id="PF08387">
    <property type="entry name" value="FBD"/>
    <property type="match status" value="3"/>
</dbReference>
<comment type="caution">
    <text evidence="2">The sequence shown here is derived from an EMBL/GenBank/DDBJ whole genome shotgun (WGS) entry which is preliminary data.</text>
</comment>
<evidence type="ECO:0000313" key="2">
    <source>
        <dbReference type="EMBL" id="KAG7558885.1"/>
    </source>
</evidence>
<reference evidence="2 3" key="1">
    <citation type="submission" date="2020-12" db="EMBL/GenBank/DDBJ databases">
        <title>Concerted genomic and epigenomic changes stabilize Arabidopsis allopolyploids.</title>
        <authorList>
            <person name="Chen Z."/>
        </authorList>
    </citation>
    <scope>NUCLEOTIDE SEQUENCE [LARGE SCALE GENOMIC DNA]</scope>
    <source>
        <strain evidence="2">Allo738</strain>
        <tissue evidence="2">Leaf</tissue>
    </source>
</reference>
<organism evidence="2 3">
    <name type="scientific">Arabidopsis thaliana x Arabidopsis arenosa</name>
    <dbReference type="NCBI Taxonomy" id="1240361"/>
    <lineage>
        <taxon>Eukaryota</taxon>
        <taxon>Viridiplantae</taxon>
        <taxon>Streptophyta</taxon>
        <taxon>Embryophyta</taxon>
        <taxon>Tracheophyta</taxon>
        <taxon>Spermatophyta</taxon>
        <taxon>Magnoliopsida</taxon>
        <taxon>eudicotyledons</taxon>
        <taxon>Gunneridae</taxon>
        <taxon>Pentapetalae</taxon>
        <taxon>rosids</taxon>
        <taxon>malvids</taxon>
        <taxon>Brassicales</taxon>
        <taxon>Brassicaceae</taxon>
        <taxon>Camelineae</taxon>
        <taxon>Arabidopsis</taxon>
    </lineage>
</organism>
<dbReference type="InterPro" id="IPR050232">
    <property type="entry name" value="FBL13/AtMIF1-like"/>
</dbReference>
<dbReference type="PANTHER" id="PTHR31900:SF34">
    <property type="entry name" value="EMB|CAB62440.1-RELATED"/>
    <property type="match status" value="1"/>
</dbReference>
<feature type="domain" description="F-box" evidence="1">
    <location>
        <begin position="455"/>
        <end position="488"/>
    </location>
</feature>
<dbReference type="Pfam" id="PF00646">
    <property type="entry name" value="F-box"/>
    <property type="match status" value="4"/>
</dbReference>
<dbReference type="PROSITE" id="PS50181">
    <property type="entry name" value="FBOX"/>
    <property type="match status" value="3"/>
</dbReference>
<dbReference type="SMART" id="SM00579">
    <property type="entry name" value="FBD"/>
    <property type="match status" value="3"/>
</dbReference>
<dbReference type="InterPro" id="IPR013101">
    <property type="entry name" value="LRR_PRU1-like"/>
</dbReference>
<dbReference type="InterPro" id="IPR053781">
    <property type="entry name" value="F-box_AtFBL13-like"/>
</dbReference>
<accession>A0A8T1ZKB1</accession>
<name>A0A8T1ZKB1_9BRAS</name>
<proteinExistence type="predicted"/>
<dbReference type="InterPro" id="IPR001810">
    <property type="entry name" value="F-box_dom"/>
</dbReference>
<sequence>MERCLRNGGAVNADRISDLPEALLLQILSLLPVKDVVSASVLSKPWRSLWKLVPKLKFDYPYNQSEQYRESFCRLLVSNKAPFLESLHLCFSFNSCSSMDVGMWIGIAYARHVRELVLHVVSEKYLSFQFPKSLYNCETLETLTLKGWIHVNAPSPVCLKSLRTLRLENVDYNYDHSVINLFSGCPNLENLVVYQRNLVHVKTFTIAVPSLQRLTIYDDNDAKKCWGYVINAPSLKYLKIDGFKALESCLIENTPELVEANVINVSKIINEKLLESLTSVKRLSLALSPLEIKYPTGRIFYQLVSLELYTNKAEWWNLLVLMLDSSPKLQVLKLIGKWCGAKNHIAIRNWNQPKNIPGCLLFHLETFMWKGCKRLGEDEKEVAKYILRNSNRLKRATFTIKIYEENDSRDMVEVVEELKSVVMASNSCQLVFKETDSRCNKKDGDNINNRDVVKEDRISELPEALILQILSLLPTEDAIATSVLSKQWLPHWKMLPKLKFDSCDHSGNLGTFSKNVCKALLSHRAPVLQSLHLKVRLDRCNAEDIRILIEIAFARIVRKLVLIIQPVKLFRFPKSLCNCETLETLKLGYMVLDVSSIVCLESLKTLHLYYVDFRDKESLFILLSGCPNLENLMVRRYPFNGTLGTLTIAVPSLQRLTIYTNTSAGYVINAPSLKYLKVEVNHKFGVCLNGNVTKLVEANIIVASQINENPLVSLTSVKRLSLELSPMEINFPTCSIFYQLVYLELYTNKKAWWNLLTHMLDSSPKLQVLKLIDHLNWRKDLQACGNWNQPKNVPECLLFHLETFIWKGYEWEREEETEVAKYILSNTICLKRATFSSKSITPKERVEMVEDLNSVPNSTCSLCVQRFGTREGVYINAQNSSVQTLPMKRCKRDGESMNNLGIESADRISELPEVLILEILSLLPTENAIGTSVLSKRWQSLWKILPDLKFNSLYPRHELGTFSRNVSRTNISFFVVRFRVFDSKCDGDSMRDLDVVNADWISQLPEVLILQILSLLPTKDAIATSVLSKQWRFLWMMLPKLKFDCNDHKPVRGTKTFSTNVCRSLLSYKAPVLKSLHLKICFSRCTTIDTGILIGIALSRNVRKLVLQFSLLVTVFKFPRCLLYNCETLETLKLKYSARIDVPSSVCLKSLTTLHLNYVEFKNDESVFNLLSGCPNLENLMVHLFSRRVLKSLKNFKIVVPSLQRLSIFSISRRQQHWGYVINAPSLKYLKVEGIYGLDFCLIENTPKLVEANIIDVSDIINENLLESLTSVTRLSLALSSPLKIKFPIGSIFHQLIYLEIYTNKEAWWNLLTLMLDSSPKLQFLKLIDPLGSRKDLVANGNWNKPNNVAECLLLHLETFVWNGYKEQLEEEIEVAKYILKNAICLKKATFSIKGFNADERLDMLEELESVVKVSNSSCKLVLLR</sequence>
<feature type="domain" description="F-box" evidence="1">
    <location>
        <begin position="905"/>
        <end position="953"/>
    </location>
</feature>
<feature type="domain" description="F-box" evidence="1">
    <location>
        <begin position="13"/>
        <end position="65"/>
    </location>
</feature>
<dbReference type="Pfam" id="PF07723">
    <property type="entry name" value="LRR_2"/>
    <property type="match status" value="3"/>
</dbReference>
<dbReference type="EMBL" id="JAEFBK010000010">
    <property type="protein sequence ID" value="KAG7558885.1"/>
    <property type="molecule type" value="Genomic_DNA"/>
</dbReference>
<dbReference type="Proteomes" id="UP000694240">
    <property type="component" value="Chromosome 10"/>
</dbReference>
<dbReference type="CDD" id="cd22160">
    <property type="entry name" value="F-box_AtFBL13-like"/>
    <property type="match status" value="3"/>
</dbReference>
<dbReference type="SMART" id="SM00256">
    <property type="entry name" value="FBOX"/>
    <property type="match status" value="4"/>
</dbReference>
<keyword evidence="3" id="KW-1185">Reference proteome</keyword>
<evidence type="ECO:0000313" key="3">
    <source>
        <dbReference type="Proteomes" id="UP000694240"/>
    </source>
</evidence>
<dbReference type="PANTHER" id="PTHR31900">
    <property type="entry name" value="F-BOX/RNI SUPERFAMILY PROTEIN-RELATED"/>
    <property type="match status" value="1"/>
</dbReference>